<dbReference type="PANTHER" id="PTHR10638:SF33">
    <property type="entry name" value="AMINE OXIDASE"/>
    <property type="match status" value="1"/>
</dbReference>
<keyword evidence="6 7" id="KW-0186">Copper</keyword>
<evidence type="ECO:0000256" key="7">
    <source>
        <dbReference type="RuleBase" id="RU000672"/>
    </source>
</evidence>
<dbReference type="EMBL" id="JAZHXJ010002511">
    <property type="protein sequence ID" value="KAL1838219.1"/>
    <property type="molecule type" value="Genomic_DNA"/>
</dbReference>
<evidence type="ECO:0000256" key="4">
    <source>
        <dbReference type="ARBA" id="ARBA00022772"/>
    </source>
</evidence>
<dbReference type="SUPFAM" id="SSF49998">
    <property type="entry name" value="Amine oxidase catalytic domain"/>
    <property type="match status" value="1"/>
</dbReference>
<sequence length="406" mass="45054">MTAASAHQTSPVDGGANGTKKPAAPFPSHPLGSLTAEEIRQSSRLIVQRWPEGTPLQFKSIKLQEPAKKELVPYLAAERAGKPVPAMDRRSEVHYLLGNTAKFHVAIVNLSRSAVESHVLLGPHQHPNADGEEILALEDAVLKDPVVLAEIAKLQLPEGSVIVTDPWIYGSDGVKNDRFYDDKRLVQCYLYMRDPDNAAERDSCHYAFPLPLSPVVDTETKKVVRIDVLPTGLDEKVRPLAPWKPVPPNEYIPEAQPRLRTDLKPLQVHQPEGASFTVEHFAEMGQLIRWQKWELKVGFNQREGMVLYDVHYDGHPLFYRLSLSDMAIPYADPRSPYHRKQAFDLGDVGAGLMANNLQLGCDCLGSIYYISGVLADARGQPVRMPNVICVHEQDAGLLSSSTWPAT</sequence>
<keyword evidence="5 7" id="KW-0560">Oxidoreductase</keyword>
<dbReference type="EC" id="1.4.3.-" evidence="7"/>
<evidence type="ECO:0000256" key="3">
    <source>
        <dbReference type="ARBA" id="ARBA00022723"/>
    </source>
</evidence>
<comment type="cofactor">
    <cofactor evidence="1">
        <name>Cu cation</name>
        <dbReference type="ChEBI" id="CHEBI:23378"/>
    </cofactor>
</comment>
<evidence type="ECO:0000259" key="10">
    <source>
        <dbReference type="Pfam" id="PF02727"/>
    </source>
</evidence>
<proteinExistence type="inferred from homology"/>
<dbReference type="InterPro" id="IPR000269">
    <property type="entry name" value="Cu_amine_oxidase"/>
</dbReference>
<comment type="PTM">
    <text evidence="7">Topaquinone (TPQ) is generated by copper-dependent autoxidation of a specific tyrosyl residue.</text>
</comment>
<accession>A0ABR3V900</accession>
<dbReference type="InterPro" id="IPR015798">
    <property type="entry name" value="Cu_amine_oxidase_C"/>
</dbReference>
<evidence type="ECO:0000256" key="8">
    <source>
        <dbReference type="SAM" id="MobiDB-lite"/>
    </source>
</evidence>
<dbReference type="Pfam" id="PF02727">
    <property type="entry name" value="Cu_amine_oxidN2"/>
    <property type="match status" value="1"/>
</dbReference>
<organism evidence="11 12">
    <name type="scientific">Phialemonium thermophilum</name>
    <dbReference type="NCBI Taxonomy" id="223376"/>
    <lineage>
        <taxon>Eukaryota</taxon>
        <taxon>Fungi</taxon>
        <taxon>Dikarya</taxon>
        <taxon>Ascomycota</taxon>
        <taxon>Pezizomycotina</taxon>
        <taxon>Sordariomycetes</taxon>
        <taxon>Sordariomycetidae</taxon>
        <taxon>Cephalothecales</taxon>
        <taxon>Cephalothecaceae</taxon>
        <taxon>Phialemonium</taxon>
    </lineage>
</organism>
<feature type="domain" description="Copper amine oxidase catalytic" evidence="9">
    <location>
        <begin position="266"/>
        <end position="399"/>
    </location>
</feature>
<comment type="similarity">
    <text evidence="2 7">Belongs to the copper/topaquinone oxidase family.</text>
</comment>
<evidence type="ECO:0000313" key="11">
    <source>
        <dbReference type="EMBL" id="KAL1838219.1"/>
    </source>
</evidence>
<gene>
    <name evidence="11" type="ORF">VTK73DRAFT_4427</name>
</gene>
<feature type="compositionally biased region" description="Polar residues" evidence="8">
    <location>
        <begin position="1"/>
        <end position="11"/>
    </location>
</feature>
<dbReference type="PANTHER" id="PTHR10638">
    <property type="entry name" value="COPPER AMINE OXIDASE"/>
    <property type="match status" value="1"/>
</dbReference>
<dbReference type="InterPro" id="IPR016182">
    <property type="entry name" value="Cu_amine_oxidase_N-reg"/>
</dbReference>
<evidence type="ECO:0000259" key="9">
    <source>
        <dbReference type="Pfam" id="PF01179"/>
    </source>
</evidence>
<evidence type="ECO:0000256" key="2">
    <source>
        <dbReference type="ARBA" id="ARBA00007983"/>
    </source>
</evidence>
<dbReference type="InterPro" id="IPR015800">
    <property type="entry name" value="Cu_amine_oxidase_N2"/>
</dbReference>
<evidence type="ECO:0000256" key="1">
    <source>
        <dbReference type="ARBA" id="ARBA00001935"/>
    </source>
</evidence>
<dbReference type="SUPFAM" id="SSF54416">
    <property type="entry name" value="Amine oxidase N-terminal region"/>
    <property type="match status" value="2"/>
</dbReference>
<evidence type="ECO:0000256" key="6">
    <source>
        <dbReference type="ARBA" id="ARBA00023008"/>
    </source>
</evidence>
<keyword evidence="12" id="KW-1185">Reference proteome</keyword>
<comment type="caution">
    <text evidence="11">The sequence shown here is derived from an EMBL/GenBank/DDBJ whole genome shotgun (WGS) entry which is preliminary data.</text>
</comment>
<evidence type="ECO:0000256" key="5">
    <source>
        <dbReference type="ARBA" id="ARBA00023002"/>
    </source>
</evidence>
<dbReference type="Gene3D" id="3.10.450.40">
    <property type="match status" value="2"/>
</dbReference>
<dbReference type="Proteomes" id="UP001586593">
    <property type="component" value="Unassembled WGS sequence"/>
</dbReference>
<dbReference type="Gene3D" id="2.70.98.20">
    <property type="entry name" value="Copper amine oxidase, catalytic domain"/>
    <property type="match status" value="1"/>
</dbReference>
<feature type="domain" description="Copper amine oxidase N2-terminal" evidence="10">
    <location>
        <begin position="29"/>
        <end position="117"/>
    </location>
</feature>
<name>A0ABR3V900_9PEZI</name>
<protein>
    <recommendedName>
        <fullName evidence="7">Amine oxidase</fullName>
        <ecNumber evidence="7">1.4.3.-</ecNumber>
    </recommendedName>
</protein>
<comment type="cofactor">
    <cofactor evidence="7">
        <name>Cu cation</name>
        <dbReference type="ChEBI" id="CHEBI:23378"/>
    </cofactor>
    <text evidence="7">Contains 1 topaquinone per subunit.</text>
</comment>
<reference evidence="11 12" key="1">
    <citation type="journal article" date="2024" name="Commun. Biol.">
        <title>Comparative genomic analysis of thermophilic fungi reveals convergent evolutionary adaptations and gene losses.</title>
        <authorList>
            <person name="Steindorff A.S."/>
            <person name="Aguilar-Pontes M.V."/>
            <person name="Robinson A.J."/>
            <person name="Andreopoulos B."/>
            <person name="LaButti K."/>
            <person name="Kuo A."/>
            <person name="Mondo S."/>
            <person name="Riley R."/>
            <person name="Otillar R."/>
            <person name="Haridas S."/>
            <person name="Lipzen A."/>
            <person name="Grimwood J."/>
            <person name="Schmutz J."/>
            <person name="Clum A."/>
            <person name="Reid I.D."/>
            <person name="Moisan M.C."/>
            <person name="Butler G."/>
            <person name="Nguyen T.T.M."/>
            <person name="Dewar K."/>
            <person name="Conant G."/>
            <person name="Drula E."/>
            <person name="Henrissat B."/>
            <person name="Hansel C."/>
            <person name="Singer S."/>
            <person name="Hutchinson M.I."/>
            <person name="de Vries R.P."/>
            <person name="Natvig D.O."/>
            <person name="Powell A.J."/>
            <person name="Tsang A."/>
            <person name="Grigoriev I.V."/>
        </authorList>
    </citation>
    <scope>NUCLEOTIDE SEQUENCE [LARGE SCALE GENOMIC DNA]</scope>
    <source>
        <strain evidence="11 12">ATCC 24622</strain>
    </source>
</reference>
<dbReference type="Pfam" id="PF01179">
    <property type="entry name" value="Cu_amine_oxid"/>
    <property type="match status" value="1"/>
</dbReference>
<dbReference type="InterPro" id="IPR036460">
    <property type="entry name" value="Cu_amine_oxidase_C_sf"/>
</dbReference>
<keyword evidence="3 7" id="KW-0479">Metal-binding</keyword>
<keyword evidence="4 7" id="KW-0801">TPQ</keyword>
<feature type="region of interest" description="Disordered" evidence="8">
    <location>
        <begin position="1"/>
        <end position="32"/>
    </location>
</feature>
<evidence type="ECO:0000313" key="12">
    <source>
        <dbReference type="Proteomes" id="UP001586593"/>
    </source>
</evidence>